<dbReference type="CDD" id="cd06090">
    <property type="entry name" value="KOW_RPL27"/>
    <property type="match status" value="1"/>
</dbReference>
<evidence type="ECO:0000256" key="1">
    <source>
        <dbReference type="ARBA" id="ARBA00004427"/>
    </source>
</evidence>
<dbReference type="InterPro" id="IPR008991">
    <property type="entry name" value="Translation_prot_SH3-like_sf"/>
</dbReference>
<evidence type="ECO:0000313" key="9">
    <source>
        <dbReference type="Proteomes" id="UP001176940"/>
    </source>
</evidence>
<dbReference type="InterPro" id="IPR038655">
    <property type="entry name" value="Ribosomal_eL27_sf"/>
</dbReference>
<feature type="domain" description="KOW" evidence="7">
    <location>
        <begin position="4"/>
        <end position="31"/>
    </location>
</feature>
<name>A0ABN9LBS8_9NEOB</name>
<dbReference type="SUPFAM" id="SSF50104">
    <property type="entry name" value="Translation proteins SH3-like domain"/>
    <property type="match status" value="1"/>
</dbReference>
<sequence>MGKFMKPGKVVLVLAGRYAGRKAVIVKNVDDGTSDRQYSHALVAGIDRYPRKVIATMGKKRIAKRSKIKTFVKVYNYNHLMPTRKLTSVLHLSKGTVTHSDAAAIPTTIRIAAASLFGRWRAVTQTALQRPTILRSPVTRVNIGYSVDIPLDKAVVNKDVFRDPALKRKARREAKVKFEERYKTGKKQVVLPEAAVLNHFILSKIKVYEKTLLISVILFWM</sequence>
<proteinExistence type="inferred from homology"/>
<evidence type="ECO:0000259" key="7">
    <source>
        <dbReference type="SMART" id="SM00739"/>
    </source>
</evidence>
<reference evidence="8" key="1">
    <citation type="submission" date="2023-07" db="EMBL/GenBank/DDBJ databases">
        <authorList>
            <person name="Stuckert A."/>
        </authorList>
    </citation>
    <scope>NUCLEOTIDE SEQUENCE</scope>
</reference>
<comment type="similarity">
    <text evidence="2">Belongs to the eukaryotic ribosomal protein eL27 family.</text>
</comment>
<dbReference type="PANTHER" id="PTHR10497">
    <property type="entry name" value="60S RIBOSOMAL PROTEIN L27"/>
    <property type="match status" value="1"/>
</dbReference>
<comment type="subcellular location">
    <subcellularLocation>
        <location evidence="1">Rough endoplasmic reticulum</location>
    </subcellularLocation>
</comment>
<keyword evidence="9" id="KW-1185">Reference proteome</keyword>
<comment type="caution">
    <text evidence="8">The sequence shown here is derived from an EMBL/GenBank/DDBJ whole genome shotgun (WGS) entry which is preliminary data.</text>
</comment>
<dbReference type="InterPro" id="IPR041991">
    <property type="entry name" value="Ribosomal_eL27_KOW"/>
</dbReference>
<dbReference type="Pfam" id="PF00467">
    <property type="entry name" value="KOW"/>
    <property type="match status" value="1"/>
</dbReference>
<organism evidence="8 9">
    <name type="scientific">Ranitomeya imitator</name>
    <name type="common">mimic poison frog</name>
    <dbReference type="NCBI Taxonomy" id="111125"/>
    <lineage>
        <taxon>Eukaryota</taxon>
        <taxon>Metazoa</taxon>
        <taxon>Chordata</taxon>
        <taxon>Craniata</taxon>
        <taxon>Vertebrata</taxon>
        <taxon>Euteleostomi</taxon>
        <taxon>Amphibia</taxon>
        <taxon>Batrachia</taxon>
        <taxon>Anura</taxon>
        <taxon>Neobatrachia</taxon>
        <taxon>Hyloidea</taxon>
        <taxon>Dendrobatidae</taxon>
        <taxon>Dendrobatinae</taxon>
        <taxon>Ranitomeya</taxon>
    </lineage>
</organism>
<dbReference type="EMBL" id="CAUEEQ010011881">
    <property type="protein sequence ID" value="CAJ0935880.1"/>
    <property type="molecule type" value="Genomic_DNA"/>
</dbReference>
<dbReference type="Proteomes" id="UP001176940">
    <property type="component" value="Unassembled WGS sequence"/>
</dbReference>
<dbReference type="Pfam" id="PF01777">
    <property type="entry name" value="Ribosomal_L27e"/>
    <property type="match status" value="2"/>
</dbReference>
<dbReference type="InterPro" id="IPR005824">
    <property type="entry name" value="KOW"/>
</dbReference>
<protein>
    <recommendedName>
        <fullName evidence="5">Large ribosomal subunit protein eL27</fullName>
    </recommendedName>
    <alternativeName>
        <fullName evidence="6">60S ribosomal protein L27</fullName>
    </alternativeName>
</protein>
<evidence type="ECO:0000256" key="3">
    <source>
        <dbReference type="ARBA" id="ARBA00022980"/>
    </source>
</evidence>
<evidence type="ECO:0000256" key="5">
    <source>
        <dbReference type="ARBA" id="ARBA00035224"/>
    </source>
</evidence>
<dbReference type="SMART" id="SM00739">
    <property type="entry name" value="KOW"/>
    <property type="match status" value="1"/>
</dbReference>
<evidence type="ECO:0000256" key="4">
    <source>
        <dbReference type="ARBA" id="ARBA00023274"/>
    </source>
</evidence>
<keyword evidence="4" id="KW-0687">Ribonucleoprotein</keyword>
<keyword evidence="3" id="KW-0689">Ribosomal protein</keyword>
<gene>
    <name evidence="8" type="ORF">RIMI_LOCUS6562619</name>
</gene>
<evidence type="ECO:0000256" key="2">
    <source>
        <dbReference type="ARBA" id="ARBA00009124"/>
    </source>
</evidence>
<evidence type="ECO:0000313" key="8">
    <source>
        <dbReference type="EMBL" id="CAJ0935880.1"/>
    </source>
</evidence>
<evidence type="ECO:0000256" key="6">
    <source>
        <dbReference type="ARBA" id="ARBA00035329"/>
    </source>
</evidence>
<dbReference type="InterPro" id="IPR001141">
    <property type="entry name" value="Ribosomal_eL27"/>
</dbReference>
<accession>A0ABN9LBS8</accession>
<dbReference type="Gene3D" id="2.30.30.770">
    <property type="match status" value="2"/>
</dbReference>